<dbReference type="Pfam" id="PF07510">
    <property type="entry name" value="GmrSD_C"/>
    <property type="match status" value="1"/>
</dbReference>
<keyword evidence="4" id="KW-1185">Reference proteome</keyword>
<dbReference type="InterPro" id="IPR011089">
    <property type="entry name" value="GmrSD_C"/>
</dbReference>
<proteinExistence type="predicted"/>
<dbReference type="Pfam" id="PF03235">
    <property type="entry name" value="GmrSD_N"/>
    <property type="match status" value="1"/>
</dbReference>
<keyword evidence="3" id="KW-0255">Endonuclease</keyword>
<feature type="domain" description="GmrSD restriction endonucleases C-terminal" evidence="2">
    <location>
        <begin position="448"/>
        <end position="601"/>
    </location>
</feature>
<keyword evidence="3" id="KW-0378">Hydrolase</keyword>
<protein>
    <submittedName>
        <fullName evidence="3">DUF262 domain-containing HNH endonuclease family protein</fullName>
    </submittedName>
</protein>
<dbReference type="InterPro" id="IPR004919">
    <property type="entry name" value="GmrSD_N"/>
</dbReference>
<dbReference type="GO" id="GO:0004519">
    <property type="term" value="F:endonuclease activity"/>
    <property type="evidence" value="ECO:0007669"/>
    <property type="project" value="UniProtKB-KW"/>
</dbReference>
<feature type="domain" description="GmrSD restriction endonucleases N-terminal" evidence="1">
    <location>
        <begin position="10"/>
        <end position="245"/>
    </location>
</feature>
<dbReference type="PANTHER" id="PTHR35149:SF1">
    <property type="entry name" value="DUF5655 DOMAIN-CONTAINING PROTEIN"/>
    <property type="match status" value="1"/>
</dbReference>
<comment type="caution">
    <text evidence="3">The sequence shown here is derived from an EMBL/GenBank/DDBJ whole genome shotgun (WGS) entry which is preliminary data.</text>
</comment>
<accession>A0ABU9ZZS7</accession>
<name>A0ABU9ZZS7_9HYPH</name>
<dbReference type="EMBL" id="JAQYXP010000003">
    <property type="protein sequence ID" value="MEN3236375.1"/>
    <property type="molecule type" value="Genomic_DNA"/>
</dbReference>
<evidence type="ECO:0000313" key="3">
    <source>
        <dbReference type="EMBL" id="MEN3236375.1"/>
    </source>
</evidence>
<reference evidence="3 4" key="1">
    <citation type="journal article" date="2023" name="PLoS ONE">
        <title>Complete genome assembly of Hawai'i environmental nontuberculous mycobacteria reveals unexpected co-isolation with methylobacteria.</title>
        <authorList>
            <person name="Hendrix J."/>
            <person name="Epperson L.E."/>
            <person name="Tong E.I."/>
            <person name="Chan Y.L."/>
            <person name="Hasan N.A."/>
            <person name="Dawrs S.N."/>
            <person name="Norton G.J."/>
            <person name="Virdi R."/>
            <person name="Crooks J.L."/>
            <person name="Chan E.D."/>
            <person name="Honda J.R."/>
            <person name="Strong M."/>
        </authorList>
    </citation>
    <scope>NUCLEOTIDE SEQUENCE [LARGE SCALE GENOMIC DNA]</scope>
    <source>
        <strain evidence="3 4">NJH_HI04-1</strain>
    </source>
</reference>
<evidence type="ECO:0000259" key="2">
    <source>
        <dbReference type="Pfam" id="PF07510"/>
    </source>
</evidence>
<organism evidence="3 4">
    <name type="scientific">Methylobacterium ajmalii</name>
    <dbReference type="NCBI Taxonomy" id="2738439"/>
    <lineage>
        <taxon>Bacteria</taxon>
        <taxon>Pseudomonadati</taxon>
        <taxon>Pseudomonadota</taxon>
        <taxon>Alphaproteobacteria</taxon>
        <taxon>Hyphomicrobiales</taxon>
        <taxon>Methylobacteriaceae</taxon>
        <taxon>Methylobacterium</taxon>
    </lineage>
</organism>
<dbReference type="PANTHER" id="PTHR35149">
    <property type="entry name" value="SLL5132 PROTEIN"/>
    <property type="match status" value="1"/>
</dbReference>
<dbReference type="RefSeq" id="WP_346013218.1">
    <property type="nucleotide sequence ID" value="NZ_JAQYXP010000003.1"/>
</dbReference>
<gene>
    <name evidence="3" type="ORF">PUR29_22770</name>
</gene>
<evidence type="ECO:0000313" key="4">
    <source>
        <dbReference type="Proteomes" id="UP001407347"/>
    </source>
</evidence>
<keyword evidence="3" id="KW-0540">Nuclease</keyword>
<evidence type="ECO:0000259" key="1">
    <source>
        <dbReference type="Pfam" id="PF03235"/>
    </source>
</evidence>
<dbReference type="Proteomes" id="UP001407347">
    <property type="component" value="Unassembled WGS sequence"/>
</dbReference>
<sequence>MMKPFTRTIIELFDGKRRYLIPLYQRQYAWKVSPQLELLWHDIARETARLEKGGVTVAPHFMGAMVIAQVKTYGRQVPSYEVIDGQQRLTTFQLLMIALRDVARIHSPEYAAEAGKHLLNDGVMEHAQIERFKLWPTLSDRRAFAAAVDPDALLPEADVAEVEEGVVRPATAAHAYFVEQIKAYVAPDGIYDAFKLEKLFEALKSGLAVVAIELEGGDDPQTIFETLNSRGVDLTAGDLMRNFIFQRATGLGLEGANLIVDSLYRRYWLPLDNWFWREGDTRGRLTRPRLDWLLSDHLAMMKAELVSVETLFDGYRGWIVDKTPFDGDVEAELKAIAASASVFRRLAGYDRDDVLGRFGRFSRAFDVSTATPLVLYLGTTIADPAELGSALACIESFIVRRDICGLTTAGYNKIFTDLIARLREVERPALLATLRDGLAAGTLDSVRWPDDGEFGDAWRSRTQYKPARQGRLRHLFERIEERKRANVDEIVEIRTDLTLEHIMPQKWRAHWPIPGFALEDEAAPSAEYLSRQGAREARVHTMGNLTLLTHALNSSVSNGAFSVKMPAIRAQSALILNRELHDHTVWNEEMITARGATLFKVAAQLWQAPPAPSVSSF</sequence>